<keyword evidence="3" id="KW-1015">Disulfide bond</keyword>
<keyword evidence="1" id="KW-0929">Antimicrobial</keyword>
<name>A0A5N5X2Y2_9EURO</name>
<feature type="signal peptide" evidence="4">
    <location>
        <begin position="1"/>
        <end position="19"/>
    </location>
</feature>
<keyword evidence="6" id="KW-1185">Reference proteome</keyword>
<dbReference type="AlphaFoldDB" id="A0A5N5X2Y2"/>
<gene>
    <name evidence="5" type="ORF">BDV29DRAFT_157332</name>
</gene>
<dbReference type="SUPFAM" id="SSF57048">
    <property type="entry name" value="Gurmarin-like"/>
    <property type="match status" value="1"/>
</dbReference>
<reference evidence="5 6" key="1">
    <citation type="submission" date="2019-04" db="EMBL/GenBank/DDBJ databases">
        <title>Friends and foes A comparative genomics study of 23 Aspergillus species from section Flavi.</title>
        <authorList>
            <consortium name="DOE Joint Genome Institute"/>
            <person name="Kjaerbolling I."/>
            <person name="Vesth T."/>
            <person name="Frisvad J.C."/>
            <person name="Nybo J.L."/>
            <person name="Theobald S."/>
            <person name="Kildgaard S."/>
            <person name="Isbrandt T."/>
            <person name="Kuo A."/>
            <person name="Sato A."/>
            <person name="Lyhne E.K."/>
            <person name="Kogle M.E."/>
            <person name="Wiebenga A."/>
            <person name="Kun R.S."/>
            <person name="Lubbers R.J."/>
            <person name="Makela M.R."/>
            <person name="Barry K."/>
            <person name="Chovatia M."/>
            <person name="Clum A."/>
            <person name="Daum C."/>
            <person name="Haridas S."/>
            <person name="He G."/>
            <person name="LaButti K."/>
            <person name="Lipzen A."/>
            <person name="Mondo S."/>
            <person name="Riley R."/>
            <person name="Salamov A."/>
            <person name="Simmons B.A."/>
            <person name="Magnuson J.K."/>
            <person name="Henrissat B."/>
            <person name="Mortensen U.H."/>
            <person name="Larsen T.O."/>
            <person name="Devries R.P."/>
            <person name="Grigoriev I.V."/>
            <person name="Machida M."/>
            <person name="Baker S.E."/>
            <person name="Andersen M.R."/>
        </authorList>
    </citation>
    <scope>NUCLEOTIDE SEQUENCE [LARGE SCALE GENOMIC DNA]</scope>
    <source>
        <strain evidence="5 6">CBS 151.66</strain>
    </source>
</reference>
<dbReference type="Proteomes" id="UP000326565">
    <property type="component" value="Unassembled WGS sequence"/>
</dbReference>
<dbReference type="InterPro" id="IPR024206">
    <property type="entry name" value="Gurmarin/antimicrobial_peptd"/>
</dbReference>
<protein>
    <submittedName>
        <fullName evidence="5">Uncharacterized protein</fullName>
    </submittedName>
</protein>
<sequence length="53" mass="5555">MRFSFIAAFAFVGIALAQAKLPSGQPCNKDGNLGVCESGLCVQLPDQPQGKCQ</sequence>
<dbReference type="InterPro" id="IPR009101">
    <property type="entry name" value="Gurmarin/antifun_pep"/>
</dbReference>
<evidence type="ECO:0000256" key="2">
    <source>
        <dbReference type="ARBA" id="ARBA00022854"/>
    </source>
</evidence>
<keyword evidence="4" id="KW-0732">Signal</keyword>
<dbReference type="Pfam" id="PF11410">
    <property type="entry name" value="Antifungal_pept"/>
    <property type="match status" value="1"/>
</dbReference>
<keyword evidence="2" id="KW-0960">Knottin</keyword>
<dbReference type="EMBL" id="ML732222">
    <property type="protein sequence ID" value="KAB8073702.1"/>
    <property type="molecule type" value="Genomic_DNA"/>
</dbReference>
<evidence type="ECO:0000256" key="4">
    <source>
        <dbReference type="SAM" id="SignalP"/>
    </source>
</evidence>
<dbReference type="OrthoDB" id="4233515at2759"/>
<evidence type="ECO:0000313" key="5">
    <source>
        <dbReference type="EMBL" id="KAB8073702.1"/>
    </source>
</evidence>
<feature type="chain" id="PRO_5024939553" evidence="4">
    <location>
        <begin position="20"/>
        <end position="53"/>
    </location>
</feature>
<evidence type="ECO:0000313" key="6">
    <source>
        <dbReference type="Proteomes" id="UP000326565"/>
    </source>
</evidence>
<organism evidence="5 6">
    <name type="scientific">Aspergillus leporis</name>
    <dbReference type="NCBI Taxonomy" id="41062"/>
    <lineage>
        <taxon>Eukaryota</taxon>
        <taxon>Fungi</taxon>
        <taxon>Dikarya</taxon>
        <taxon>Ascomycota</taxon>
        <taxon>Pezizomycotina</taxon>
        <taxon>Eurotiomycetes</taxon>
        <taxon>Eurotiomycetidae</taxon>
        <taxon>Eurotiales</taxon>
        <taxon>Aspergillaceae</taxon>
        <taxon>Aspergillus</taxon>
        <taxon>Aspergillus subgen. Circumdati</taxon>
    </lineage>
</organism>
<proteinExistence type="predicted"/>
<evidence type="ECO:0000256" key="1">
    <source>
        <dbReference type="ARBA" id="ARBA00022529"/>
    </source>
</evidence>
<evidence type="ECO:0000256" key="3">
    <source>
        <dbReference type="ARBA" id="ARBA00023157"/>
    </source>
</evidence>
<accession>A0A5N5X2Y2</accession>